<dbReference type="InterPro" id="IPR043594">
    <property type="entry name" value="HMGL"/>
</dbReference>
<dbReference type="NCBIfam" id="NF004283">
    <property type="entry name" value="PRK05692.1"/>
    <property type="match status" value="1"/>
</dbReference>
<proteinExistence type="inferred from homology"/>
<dbReference type="GO" id="GO:0006552">
    <property type="term" value="P:L-leucine catabolic process"/>
    <property type="evidence" value="ECO:0007669"/>
    <property type="project" value="TreeGrafter"/>
</dbReference>
<dbReference type="PROSITE" id="PS50991">
    <property type="entry name" value="PYR_CT"/>
    <property type="match status" value="1"/>
</dbReference>
<dbReference type="EMBL" id="MT418680">
    <property type="protein sequence ID" value="QKF93533.1"/>
    <property type="molecule type" value="Genomic_DNA"/>
</dbReference>
<gene>
    <name evidence="5" type="ORF">Fadolivirus_1_75</name>
</gene>
<dbReference type="InterPro" id="IPR000891">
    <property type="entry name" value="PYR_CT"/>
</dbReference>
<dbReference type="Gene3D" id="3.20.20.70">
    <property type="entry name" value="Aldolase class I"/>
    <property type="match status" value="1"/>
</dbReference>
<dbReference type="InterPro" id="IPR013785">
    <property type="entry name" value="Aldolase_TIM"/>
</dbReference>
<keyword evidence="5" id="KW-0670">Pyruvate</keyword>
<dbReference type="GO" id="GO:0046951">
    <property type="term" value="P:ketone body biosynthetic process"/>
    <property type="evidence" value="ECO:0007669"/>
    <property type="project" value="TreeGrafter"/>
</dbReference>
<comment type="similarity">
    <text evidence="1">Belongs to the HMG-CoA lyase family.</text>
</comment>
<keyword evidence="2" id="KW-0479">Metal-binding</keyword>
<dbReference type="PANTHER" id="PTHR42738:SF7">
    <property type="entry name" value="HYDROXYMETHYLGLUTARYL-COA LYASE"/>
    <property type="match status" value="1"/>
</dbReference>
<evidence type="ECO:0000256" key="1">
    <source>
        <dbReference type="ARBA" id="ARBA00009405"/>
    </source>
</evidence>
<feature type="domain" description="Pyruvate carboxyltransferase" evidence="4">
    <location>
        <begin position="7"/>
        <end position="279"/>
    </location>
</feature>
<sequence>MNALRRIKLVEVGPRDGLQSVKRVLHPYIRATYINMLVDAGIKNIEVGSFVSKKVPQMQHTDEVMRYVKKRDGVNYIALVPNQKYAIDAIKSGVTELAVFTTISEQFSNRNSGCSISESLKKIKDVIELASNYNIPVRGYISCAFGCPYEGYPTNYLYDVRGLSSYLLDIGCSTISIADTIGTATPQTITNTLNILFNNNDSNILLSRVGIHLHDTHGKAVENMQKCIEMGIETFDCASGGLGGCPFAKGAPGNISTERVIDLFNSMNLDHGIDKNKVIIASDYIKKAINPLEIMEIPIAKL</sequence>
<organism evidence="5 6">
    <name type="scientific">Fadolivirus FV1/VV64</name>
    <dbReference type="NCBI Taxonomy" id="3070911"/>
    <lineage>
        <taxon>Viruses</taxon>
        <taxon>Varidnaviria</taxon>
        <taxon>Bamfordvirae</taxon>
        <taxon>Nucleocytoviricota</taxon>
        <taxon>Megaviricetes</taxon>
        <taxon>Imitervirales</taxon>
        <taxon>Mimiviridae</taxon>
        <taxon>Klosneuvirinae</taxon>
        <taxon>Fadolivirus</taxon>
        <taxon>Fadolivirus algeromassiliense</taxon>
    </lineage>
</organism>
<evidence type="ECO:0000256" key="2">
    <source>
        <dbReference type="ARBA" id="ARBA00022723"/>
    </source>
</evidence>
<protein>
    <submittedName>
        <fullName evidence="5">Pyruvate carboxyltransferase</fullName>
    </submittedName>
</protein>
<evidence type="ECO:0000313" key="6">
    <source>
        <dbReference type="Proteomes" id="UP001162001"/>
    </source>
</evidence>
<name>A0A7D3UQ73_9VIRU</name>
<accession>A0A7D3UQ73</accession>
<dbReference type="Pfam" id="PF00682">
    <property type="entry name" value="HMGL-like"/>
    <property type="match status" value="1"/>
</dbReference>
<keyword evidence="6" id="KW-1185">Reference proteome</keyword>
<dbReference type="Proteomes" id="UP001162001">
    <property type="component" value="Segment"/>
</dbReference>
<reference evidence="5 6" key="1">
    <citation type="submission" date="2020-04" db="EMBL/GenBank/DDBJ databases">
        <title>Advantages and limits of metagenomic assembly and binning of a giant virus.</title>
        <authorList>
            <person name="Schulz F."/>
            <person name="Andreani J."/>
            <person name="Francis R."/>
            <person name="Boudjemaa H."/>
            <person name="Bou Khalil J.Y."/>
            <person name="Lee J."/>
            <person name="La Scola B."/>
            <person name="Woyke T."/>
        </authorList>
    </citation>
    <scope>NUCLEOTIDE SEQUENCE [LARGE SCALE GENOMIC DNA]</scope>
    <source>
        <strain evidence="5 6">FV1/VV64</strain>
    </source>
</reference>
<evidence type="ECO:0000313" key="5">
    <source>
        <dbReference type="EMBL" id="QKF93533.1"/>
    </source>
</evidence>
<dbReference type="GO" id="GO:0004419">
    <property type="term" value="F:hydroxymethylglutaryl-CoA lyase activity"/>
    <property type="evidence" value="ECO:0007669"/>
    <property type="project" value="TreeGrafter"/>
</dbReference>
<evidence type="ECO:0000259" key="4">
    <source>
        <dbReference type="PROSITE" id="PS50991"/>
    </source>
</evidence>
<evidence type="ECO:0000256" key="3">
    <source>
        <dbReference type="ARBA" id="ARBA00023239"/>
    </source>
</evidence>
<dbReference type="GO" id="GO:0046872">
    <property type="term" value="F:metal ion binding"/>
    <property type="evidence" value="ECO:0007669"/>
    <property type="project" value="UniProtKB-KW"/>
</dbReference>
<keyword evidence="3" id="KW-0456">Lyase</keyword>
<dbReference type="PANTHER" id="PTHR42738">
    <property type="entry name" value="HYDROXYMETHYLGLUTARYL-COA LYASE"/>
    <property type="match status" value="1"/>
</dbReference>
<dbReference type="CDD" id="cd07938">
    <property type="entry name" value="DRE_TIM_HMGL"/>
    <property type="match status" value="1"/>
</dbReference>
<dbReference type="SUPFAM" id="SSF51569">
    <property type="entry name" value="Aldolase"/>
    <property type="match status" value="1"/>
</dbReference>